<dbReference type="InterPro" id="IPR001636">
    <property type="entry name" value="SAICAR_synth"/>
</dbReference>
<dbReference type="GO" id="GO:0005524">
    <property type="term" value="F:ATP binding"/>
    <property type="evidence" value="ECO:0007669"/>
    <property type="project" value="UniProtKB-KW"/>
</dbReference>
<dbReference type="EC" id="6.3.2.6" evidence="8"/>
<dbReference type="Gene3D" id="3.30.200.20">
    <property type="entry name" value="Phosphorylase Kinase, domain 1"/>
    <property type="match status" value="1"/>
</dbReference>
<dbReference type="PROSITE" id="PS01057">
    <property type="entry name" value="SAICAR_SYNTHETASE_1"/>
    <property type="match status" value="1"/>
</dbReference>
<dbReference type="PANTHER" id="PTHR43700">
    <property type="entry name" value="PHOSPHORIBOSYLAMINOIMIDAZOLE-SUCCINOCARBOXAMIDE SYNTHASE"/>
    <property type="match status" value="1"/>
</dbReference>
<keyword evidence="4 8" id="KW-0547">Nucleotide-binding</keyword>
<dbReference type="UniPathway" id="UPA00074">
    <property type="reaction ID" value="UER00131"/>
</dbReference>
<dbReference type="FunFam" id="3.30.470.20:FF:000015">
    <property type="entry name" value="Phosphoribosylaminoimidazole-succinocarboxamide synthase"/>
    <property type="match status" value="1"/>
</dbReference>
<keyword evidence="3 8" id="KW-0436">Ligase</keyword>
<protein>
    <recommendedName>
        <fullName evidence="8">Phosphoribosylaminoimidazole-succinocarboxamide synthase</fullName>
        <ecNumber evidence="8">6.3.2.6</ecNumber>
    </recommendedName>
    <alternativeName>
        <fullName evidence="8">SAICAR synthetase</fullName>
    </alternativeName>
</protein>
<dbReference type="PANTHER" id="PTHR43700:SF1">
    <property type="entry name" value="PHOSPHORIBOSYLAMINOIMIDAZOLE-SUCCINOCARBOXAMIDE SYNTHASE"/>
    <property type="match status" value="1"/>
</dbReference>
<keyword evidence="5 8" id="KW-0658">Purine biosynthesis</keyword>
<evidence type="ECO:0000256" key="6">
    <source>
        <dbReference type="ARBA" id="ARBA00022840"/>
    </source>
</evidence>
<dbReference type="PROSITE" id="PS50096">
    <property type="entry name" value="IQ"/>
    <property type="match status" value="1"/>
</dbReference>
<sequence>MPTDKVVLETNLPGLKIFRKGKVRDLYDLKEKLLIVATDRISAFDCVLPVGIPYKGKILTGLSEFWFNLTRDIIPNHLITTKEEDFPSNLREFRGILRGRSMLVRKSLPIKIECVVRGYLAGSAYQEYKRHRSVGGTKLPSGLKRADKFPQPIFTPATKAASGHDINITKEKMKKVIGVTLTQKLEKISLEIYERASKYLESRGFILSDTKFEFGLNQGKVILIDELLTPDSSRFWSKKDYRPGHHQVGFDKQFVRDYLESLDWDKTPPAPSLSPAIIKKTSQRYLEAYERITGSKID</sequence>
<dbReference type="EMBL" id="SOIJ01000183">
    <property type="protein sequence ID" value="TET92734.1"/>
    <property type="molecule type" value="Genomic_DNA"/>
</dbReference>
<dbReference type="AlphaFoldDB" id="A0A523YME2"/>
<gene>
    <name evidence="8" type="primary">purC</name>
    <name evidence="10" type="ORF">E3J33_03240</name>
</gene>
<dbReference type="HAMAP" id="MF_00137">
    <property type="entry name" value="SAICAR_synth"/>
    <property type="match status" value="1"/>
</dbReference>
<evidence type="ECO:0000313" key="10">
    <source>
        <dbReference type="EMBL" id="TET92734.1"/>
    </source>
</evidence>
<dbReference type="Pfam" id="PF01259">
    <property type="entry name" value="SAICAR_synt"/>
    <property type="match status" value="1"/>
</dbReference>
<dbReference type="InterPro" id="IPR018236">
    <property type="entry name" value="SAICAR_synthetase_CS"/>
</dbReference>
<name>A0A523YME2_UNCAE</name>
<dbReference type="NCBIfam" id="TIGR00081">
    <property type="entry name" value="purC"/>
    <property type="match status" value="1"/>
</dbReference>
<evidence type="ECO:0000256" key="5">
    <source>
        <dbReference type="ARBA" id="ARBA00022755"/>
    </source>
</evidence>
<evidence type="ECO:0000256" key="8">
    <source>
        <dbReference type="HAMAP-Rule" id="MF_00137"/>
    </source>
</evidence>
<evidence type="ECO:0000256" key="2">
    <source>
        <dbReference type="ARBA" id="ARBA00010190"/>
    </source>
</evidence>
<evidence type="ECO:0000259" key="9">
    <source>
        <dbReference type="Pfam" id="PF01259"/>
    </source>
</evidence>
<evidence type="ECO:0000256" key="3">
    <source>
        <dbReference type="ARBA" id="ARBA00022598"/>
    </source>
</evidence>
<organism evidence="10 11">
    <name type="scientific">Aerophobetes bacterium</name>
    <dbReference type="NCBI Taxonomy" id="2030807"/>
    <lineage>
        <taxon>Bacteria</taxon>
        <taxon>Candidatus Aerophobota</taxon>
    </lineage>
</organism>
<evidence type="ECO:0000313" key="11">
    <source>
        <dbReference type="Proteomes" id="UP000316925"/>
    </source>
</evidence>
<evidence type="ECO:0000256" key="7">
    <source>
        <dbReference type="ARBA" id="ARBA00048475"/>
    </source>
</evidence>
<dbReference type="Proteomes" id="UP000316925">
    <property type="component" value="Unassembled WGS sequence"/>
</dbReference>
<accession>A0A523YME2</accession>
<dbReference type="Gene3D" id="3.30.470.20">
    <property type="entry name" value="ATP-grasp fold, B domain"/>
    <property type="match status" value="1"/>
</dbReference>
<dbReference type="GO" id="GO:0005737">
    <property type="term" value="C:cytoplasm"/>
    <property type="evidence" value="ECO:0007669"/>
    <property type="project" value="TreeGrafter"/>
</dbReference>
<dbReference type="GO" id="GO:0006189">
    <property type="term" value="P:'de novo' IMP biosynthetic process"/>
    <property type="evidence" value="ECO:0007669"/>
    <property type="project" value="UniProtKB-UniRule"/>
</dbReference>
<evidence type="ECO:0000256" key="4">
    <source>
        <dbReference type="ARBA" id="ARBA00022741"/>
    </source>
</evidence>
<evidence type="ECO:0000256" key="1">
    <source>
        <dbReference type="ARBA" id="ARBA00004672"/>
    </source>
</evidence>
<comment type="caution">
    <text evidence="10">The sequence shown here is derived from an EMBL/GenBank/DDBJ whole genome shotgun (WGS) entry which is preliminary data.</text>
</comment>
<dbReference type="SUPFAM" id="SSF56104">
    <property type="entry name" value="SAICAR synthase-like"/>
    <property type="match status" value="1"/>
</dbReference>
<comment type="similarity">
    <text evidence="2 8">Belongs to the SAICAR synthetase family.</text>
</comment>
<feature type="domain" description="SAICAR synthetase/ADE2 N-terminal" evidence="9">
    <location>
        <begin position="19"/>
        <end position="268"/>
    </location>
</feature>
<proteinExistence type="inferred from homology"/>
<keyword evidence="6 8" id="KW-0067">ATP-binding</keyword>
<dbReference type="InterPro" id="IPR028923">
    <property type="entry name" value="SAICAR_synt/ADE2_N"/>
</dbReference>
<dbReference type="CDD" id="cd01414">
    <property type="entry name" value="SAICAR_synt_Sc"/>
    <property type="match status" value="1"/>
</dbReference>
<reference evidence="10 11" key="1">
    <citation type="submission" date="2019-03" db="EMBL/GenBank/DDBJ databases">
        <title>Metabolic potential of uncultured bacteria and archaea associated with petroleum seepage in deep-sea sediments.</title>
        <authorList>
            <person name="Dong X."/>
            <person name="Hubert C."/>
        </authorList>
    </citation>
    <scope>NUCLEOTIDE SEQUENCE [LARGE SCALE GENOMIC DNA]</scope>
    <source>
        <strain evidence="10">E29_bin28</strain>
    </source>
</reference>
<dbReference type="GO" id="GO:0004639">
    <property type="term" value="F:phosphoribosylaminoimidazolesuccinocarboxamide synthase activity"/>
    <property type="evidence" value="ECO:0007669"/>
    <property type="project" value="UniProtKB-UniRule"/>
</dbReference>
<dbReference type="NCBIfam" id="NF010568">
    <property type="entry name" value="PRK13961.1"/>
    <property type="match status" value="1"/>
</dbReference>
<comment type="catalytic activity">
    <reaction evidence="7 8">
        <text>5-amino-1-(5-phospho-D-ribosyl)imidazole-4-carboxylate + L-aspartate + ATP = (2S)-2-[5-amino-1-(5-phospho-beta-D-ribosyl)imidazole-4-carboxamido]succinate + ADP + phosphate + 2 H(+)</text>
        <dbReference type="Rhea" id="RHEA:22628"/>
        <dbReference type="ChEBI" id="CHEBI:15378"/>
        <dbReference type="ChEBI" id="CHEBI:29991"/>
        <dbReference type="ChEBI" id="CHEBI:30616"/>
        <dbReference type="ChEBI" id="CHEBI:43474"/>
        <dbReference type="ChEBI" id="CHEBI:58443"/>
        <dbReference type="ChEBI" id="CHEBI:77657"/>
        <dbReference type="ChEBI" id="CHEBI:456216"/>
        <dbReference type="EC" id="6.3.2.6"/>
    </reaction>
</comment>
<comment type="pathway">
    <text evidence="1 8">Purine metabolism; IMP biosynthesis via de novo pathway; 5-amino-1-(5-phospho-D-ribosyl)imidazole-4-carboxamide from 5-amino-1-(5-phospho-D-ribosyl)imidazole-4-carboxylate: step 1/2.</text>
</comment>